<sequence>MDMCIRGRDYREDYDFEMMGEDVTASLAPLADEHFLPIAAFLREHLGMDEEEAVEAVEEAKEEAEEEGEESIDITKMDTEFVFTMQRAAIKGLKGSYDGEGEYVEHTEEEAETMVKMMVGGYSVEIGGKVLEISGDVRDATKFRGSRGSI</sequence>
<keyword evidence="1" id="KW-0175">Coiled coil</keyword>
<evidence type="ECO:0000313" key="3">
    <source>
        <dbReference type="Proteomes" id="UP000663525"/>
    </source>
</evidence>
<dbReference type="EMBL" id="CP064787">
    <property type="protein sequence ID" value="QSG06405.1"/>
    <property type="molecule type" value="Genomic_DNA"/>
</dbReference>
<evidence type="ECO:0000256" key="1">
    <source>
        <dbReference type="SAM" id="Coils"/>
    </source>
</evidence>
<organism evidence="2 3">
    <name type="scientific">Halapricum desulfuricans</name>
    <dbReference type="NCBI Taxonomy" id="2841257"/>
    <lineage>
        <taxon>Archaea</taxon>
        <taxon>Methanobacteriati</taxon>
        <taxon>Methanobacteriota</taxon>
        <taxon>Stenosarchaea group</taxon>
        <taxon>Halobacteria</taxon>
        <taxon>Halobacteriales</taxon>
        <taxon>Haloarculaceae</taxon>
        <taxon>Halapricum</taxon>
    </lineage>
</organism>
<evidence type="ECO:0000313" key="2">
    <source>
        <dbReference type="EMBL" id="QSG06405.1"/>
    </source>
</evidence>
<accession>A0A897N5Y0</accession>
<name>A0A897N5Y0_9EURY</name>
<feature type="coiled-coil region" evidence="1">
    <location>
        <begin position="47"/>
        <end position="74"/>
    </location>
</feature>
<dbReference type="Proteomes" id="UP000663525">
    <property type="component" value="Chromosome"/>
</dbReference>
<proteinExistence type="predicted"/>
<dbReference type="AlphaFoldDB" id="A0A897N5Y0"/>
<protein>
    <submittedName>
        <fullName evidence="2">Uncharacterized protein</fullName>
    </submittedName>
</protein>
<reference evidence="2" key="1">
    <citation type="submission" date="2020-11" db="EMBL/GenBank/DDBJ databases">
        <title>Carbohydrate-dependent, anaerobic sulfur respiration: A novel catabolism in halophilic archaea.</title>
        <authorList>
            <person name="Sorokin D.Y."/>
            <person name="Messina E."/>
            <person name="Smedile F."/>
            <person name="La Cono V."/>
            <person name="Hallsworth J.E."/>
            <person name="Yakimov M.M."/>
        </authorList>
    </citation>
    <scope>NUCLEOTIDE SEQUENCE</scope>
    <source>
        <strain evidence="2">HSR12-1</strain>
    </source>
</reference>
<gene>
    <name evidence="2" type="ORF">HSR121_2073</name>
</gene>